<dbReference type="AlphaFoldDB" id="A0A2K6N4L2"/>
<accession>A0A2K6N4L2</accession>
<proteinExistence type="predicted"/>
<dbReference type="GeneTree" id="ENSGT00860000136287"/>
<reference evidence="1" key="2">
    <citation type="submission" date="2025-08" db="UniProtKB">
        <authorList>
            <consortium name="Ensembl"/>
        </authorList>
    </citation>
    <scope>IDENTIFICATION</scope>
</reference>
<reference evidence="1 2" key="1">
    <citation type="submission" date="2016-06" db="EMBL/GenBank/DDBJ databases">
        <title>Genome of Rhinopithecus bieti.</title>
        <authorList>
            <person name="Wu"/>
            <person name="C.-I. and Zhang"/>
            <person name="Y."/>
        </authorList>
    </citation>
    <scope>NUCLEOTIDE SEQUENCE</scope>
</reference>
<name>A0A2K6N4L2_RHIBE</name>
<reference evidence="1" key="3">
    <citation type="submission" date="2025-09" db="UniProtKB">
        <authorList>
            <consortium name="Ensembl"/>
        </authorList>
    </citation>
    <scope>IDENTIFICATION</scope>
</reference>
<organism evidence="1 2">
    <name type="scientific">Rhinopithecus bieti</name>
    <name type="common">Black snub-nosed monkey</name>
    <name type="synonym">Pygathrix bieti</name>
    <dbReference type="NCBI Taxonomy" id="61621"/>
    <lineage>
        <taxon>Eukaryota</taxon>
        <taxon>Metazoa</taxon>
        <taxon>Chordata</taxon>
        <taxon>Craniata</taxon>
        <taxon>Vertebrata</taxon>
        <taxon>Euteleostomi</taxon>
        <taxon>Mammalia</taxon>
        <taxon>Eutheria</taxon>
        <taxon>Euarchontoglires</taxon>
        <taxon>Primates</taxon>
        <taxon>Haplorrhini</taxon>
        <taxon>Catarrhini</taxon>
        <taxon>Cercopithecidae</taxon>
        <taxon>Colobinae</taxon>
        <taxon>Rhinopithecus</taxon>
    </lineage>
</organism>
<evidence type="ECO:0000313" key="2">
    <source>
        <dbReference type="Proteomes" id="UP000233180"/>
    </source>
</evidence>
<dbReference type="OMA" id="KTQFCYC"/>
<dbReference type="Proteomes" id="UP000233180">
    <property type="component" value="Unassembled WGS sequence"/>
</dbReference>
<evidence type="ECO:0000313" key="1">
    <source>
        <dbReference type="Ensembl" id="ENSRBIP00000042912.1"/>
    </source>
</evidence>
<sequence length="128" mass="13987">MLGAKVTTANKTNSFLSSTGLTVLSPGLKMRVLGWHTSGCVDLHKDSLLSPMRHPKGHTGPQILPQAWEPTSRRVRQHWGPQTFLKGPESKYFRLCGPQVLCCKTQFCCCSSKAAADNSEGNECVVSQ</sequence>
<protein>
    <submittedName>
        <fullName evidence="1">Uncharacterized protein</fullName>
    </submittedName>
</protein>
<dbReference type="Ensembl" id="ENSRBIT00000066955.1">
    <property type="protein sequence ID" value="ENSRBIP00000042912.1"/>
    <property type="gene ID" value="ENSRBIG00000044676.1"/>
</dbReference>
<keyword evidence="2" id="KW-1185">Reference proteome</keyword>